<gene>
    <name evidence="1" type="ORF">BG60_02735</name>
</gene>
<keyword evidence="1" id="KW-0489">Methyltransferase</keyword>
<dbReference type="GO" id="GO:0032259">
    <property type="term" value="P:methylation"/>
    <property type="evidence" value="ECO:0007669"/>
    <property type="project" value="UniProtKB-KW"/>
</dbReference>
<evidence type="ECO:0000313" key="1">
    <source>
        <dbReference type="EMBL" id="KDR34083.1"/>
    </source>
</evidence>
<organism evidence="1 2">
    <name type="scientific">Caballeronia zhejiangensis</name>
    <dbReference type="NCBI Taxonomy" id="871203"/>
    <lineage>
        <taxon>Bacteria</taxon>
        <taxon>Pseudomonadati</taxon>
        <taxon>Pseudomonadota</taxon>
        <taxon>Betaproteobacteria</taxon>
        <taxon>Burkholderiales</taxon>
        <taxon>Burkholderiaceae</taxon>
        <taxon>Caballeronia</taxon>
    </lineage>
</organism>
<keyword evidence="1" id="KW-0282">Flagellum</keyword>
<accession>A0A656QU13</accession>
<dbReference type="GO" id="GO:0008168">
    <property type="term" value="F:methyltransferase activity"/>
    <property type="evidence" value="ECO:0007669"/>
    <property type="project" value="UniProtKB-KW"/>
</dbReference>
<keyword evidence="1" id="KW-0966">Cell projection</keyword>
<sequence>MVNSYSFDCTACGKCCNSPPAMSLRELFEHRDVFVGCIALGRMPRGADTPLHAFPVDEASAITIATLALDYPSLGRCSALAHDGLCGLHAKGKPDQCIAVPLDPLVPDHLQHAVLAQRSHGAGWIGAQCIRPGEHPGALLLRAGEIVDEEAKAAVQRRRHALGIERELWAAPLFDVLRRDFADPRRALAMLPSDGYRTIASVPALMGIGTLSTALARACIAYIDAQTALIHRNVAQAVQRRRLDDRPTTQTLRGFSDALQHARAHLRALPERTAASPLARDAEAWFLF</sequence>
<keyword evidence="1" id="KW-0808">Transferase</keyword>
<evidence type="ECO:0000313" key="2">
    <source>
        <dbReference type="Proteomes" id="UP000027451"/>
    </source>
</evidence>
<keyword evidence="2" id="KW-1185">Reference proteome</keyword>
<dbReference type="Proteomes" id="UP000027451">
    <property type="component" value="Unassembled WGS sequence"/>
</dbReference>
<protein>
    <submittedName>
        <fullName evidence="1">Flagellin N-methylase</fullName>
    </submittedName>
</protein>
<comment type="caution">
    <text evidence="1">The sequence shown here is derived from an EMBL/GenBank/DDBJ whole genome shotgun (WGS) entry which is preliminary data.</text>
</comment>
<dbReference type="AlphaFoldDB" id="A0A656QU13"/>
<reference evidence="1 2" key="1">
    <citation type="submission" date="2014-03" db="EMBL/GenBank/DDBJ databases">
        <title>Draft Genome Sequences of Four Burkholderia Strains.</title>
        <authorList>
            <person name="Liu X.Y."/>
            <person name="Li C.X."/>
            <person name="Xu J.H."/>
        </authorList>
    </citation>
    <scope>NUCLEOTIDE SEQUENCE [LARGE SCALE GENOMIC DNA]</scope>
    <source>
        <strain evidence="1 2">OP-1</strain>
    </source>
</reference>
<keyword evidence="1" id="KW-0969">Cilium</keyword>
<dbReference type="EMBL" id="JFHD01000001">
    <property type="protein sequence ID" value="KDR34083.1"/>
    <property type="molecule type" value="Genomic_DNA"/>
</dbReference>
<proteinExistence type="predicted"/>
<name>A0A656QU13_9BURK</name>